<protein>
    <recommendedName>
        <fullName evidence="3">Signal recognition particle subunit SRP54</fullName>
    </recommendedName>
    <alternativeName>
        <fullName evidence="4">Signal recognition particle 54 kDa protein</fullName>
    </alternativeName>
</protein>
<evidence type="ECO:0000256" key="3">
    <source>
        <dbReference type="ARBA" id="ARBA00034832"/>
    </source>
</evidence>
<evidence type="ECO:0000256" key="2">
    <source>
        <dbReference type="ARBA" id="ARBA00023134"/>
    </source>
</evidence>
<evidence type="ECO:0000256" key="5">
    <source>
        <dbReference type="ARBA" id="ARBA00048157"/>
    </source>
</evidence>
<evidence type="ECO:0000259" key="6">
    <source>
        <dbReference type="PROSITE" id="PS00300"/>
    </source>
</evidence>
<sequence>VSNAIAPDSVIFVMDATIGQACEAQALAFKRTVDVGSVIVTKLDSRAKGGGALSAIAATRSPVVFVGTGEHIEDFEQFKVKQFVQKLLGMGDLAGLIDKVSEMSSSQDEASNAEKMRRLRQGLFTLRDFQEQFATFQELGSFSQVMAAIPGFGSLGNKNELEGRDQFRRYLTVLDSMSDSELDAADGCRLFSNCSARATRVARGSGVSEREVRTMLSQYAKLSQMVRRVGGIRGLFSADGDLKSDASAASMARLQAQVARSLDSRALQRVGGASGLQSLLRQVQRRGVAD</sequence>
<dbReference type="InterPro" id="IPR022941">
    <property type="entry name" value="SRP54"/>
</dbReference>
<dbReference type="GO" id="GO:0006616">
    <property type="term" value="P:SRP-dependent cotranslational protein targeting to membrane, translocation"/>
    <property type="evidence" value="ECO:0007669"/>
    <property type="project" value="TreeGrafter"/>
</dbReference>
<name>A0A1I8INX7_9PLAT</name>
<reference evidence="8" key="1">
    <citation type="submission" date="2016-11" db="UniProtKB">
        <authorList>
            <consortium name="WormBaseParasite"/>
        </authorList>
    </citation>
    <scope>IDENTIFICATION</scope>
</reference>
<dbReference type="PROSITE" id="PS00300">
    <property type="entry name" value="SRP54"/>
    <property type="match status" value="1"/>
</dbReference>
<dbReference type="GO" id="GO:0005829">
    <property type="term" value="C:cytosol"/>
    <property type="evidence" value="ECO:0007669"/>
    <property type="project" value="TreeGrafter"/>
</dbReference>
<proteinExistence type="predicted"/>
<dbReference type="SUPFAM" id="SSF47446">
    <property type="entry name" value="Signal peptide-binding domain"/>
    <property type="match status" value="1"/>
</dbReference>
<dbReference type="GO" id="GO:0005786">
    <property type="term" value="C:signal recognition particle, endoplasmic reticulum targeting"/>
    <property type="evidence" value="ECO:0007669"/>
    <property type="project" value="TreeGrafter"/>
</dbReference>
<dbReference type="InterPro" id="IPR004125">
    <property type="entry name" value="Signal_recog_particle_SRP54_M"/>
</dbReference>
<dbReference type="GO" id="GO:0030942">
    <property type="term" value="F:endoplasmic reticulum signal peptide binding"/>
    <property type="evidence" value="ECO:0007669"/>
    <property type="project" value="TreeGrafter"/>
</dbReference>
<dbReference type="AlphaFoldDB" id="A0A1I8INX7"/>
<dbReference type="Gene3D" id="1.10.260.30">
    <property type="entry name" value="Signal recognition particle, SRP54 subunit, M-domain"/>
    <property type="match status" value="1"/>
</dbReference>
<evidence type="ECO:0000256" key="4">
    <source>
        <dbReference type="ARBA" id="ARBA00034907"/>
    </source>
</evidence>
<dbReference type="SUPFAM" id="SSF52540">
    <property type="entry name" value="P-loop containing nucleoside triphosphate hydrolases"/>
    <property type="match status" value="1"/>
</dbReference>
<dbReference type="GO" id="GO:0005525">
    <property type="term" value="F:GTP binding"/>
    <property type="evidence" value="ECO:0007669"/>
    <property type="project" value="UniProtKB-KW"/>
</dbReference>
<dbReference type="InterPro" id="IPR036891">
    <property type="entry name" value="Signal_recog_part_SRP54_M_sf"/>
</dbReference>
<dbReference type="PANTHER" id="PTHR11564">
    <property type="entry name" value="SIGNAL RECOGNITION PARTICLE 54K PROTEIN SRP54"/>
    <property type="match status" value="1"/>
</dbReference>
<dbReference type="InterPro" id="IPR027417">
    <property type="entry name" value="P-loop_NTPase"/>
</dbReference>
<keyword evidence="1" id="KW-0547">Nucleotide-binding</keyword>
<dbReference type="Pfam" id="PF02978">
    <property type="entry name" value="SRP_SPB"/>
    <property type="match status" value="1"/>
</dbReference>
<dbReference type="Pfam" id="PF00448">
    <property type="entry name" value="SRP54"/>
    <property type="match status" value="1"/>
</dbReference>
<dbReference type="Proteomes" id="UP000095280">
    <property type="component" value="Unplaced"/>
</dbReference>
<dbReference type="InterPro" id="IPR000897">
    <property type="entry name" value="SRP54_GTPase_dom"/>
</dbReference>
<organism evidence="7 8">
    <name type="scientific">Macrostomum lignano</name>
    <dbReference type="NCBI Taxonomy" id="282301"/>
    <lineage>
        <taxon>Eukaryota</taxon>
        <taxon>Metazoa</taxon>
        <taxon>Spiralia</taxon>
        <taxon>Lophotrochozoa</taxon>
        <taxon>Platyhelminthes</taxon>
        <taxon>Rhabditophora</taxon>
        <taxon>Macrostomorpha</taxon>
        <taxon>Macrostomida</taxon>
        <taxon>Macrostomidae</taxon>
        <taxon>Macrostomum</taxon>
    </lineage>
</organism>
<feature type="domain" description="SRP54-type proteins GTP-binding" evidence="6">
    <location>
        <begin position="62"/>
        <end position="75"/>
    </location>
</feature>
<evidence type="ECO:0000313" key="8">
    <source>
        <dbReference type="WBParaSite" id="maker-uti_cns_0014529-snap-gene-0.4-mRNA-1"/>
    </source>
</evidence>
<dbReference type="SMART" id="SM00962">
    <property type="entry name" value="SRP54"/>
    <property type="match status" value="1"/>
</dbReference>
<dbReference type="GO" id="GO:0008312">
    <property type="term" value="F:7S RNA binding"/>
    <property type="evidence" value="ECO:0007669"/>
    <property type="project" value="InterPro"/>
</dbReference>
<evidence type="ECO:0000256" key="1">
    <source>
        <dbReference type="ARBA" id="ARBA00022741"/>
    </source>
</evidence>
<keyword evidence="2" id="KW-0342">GTP-binding</keyword>
<dbReference type="GO" id="GO:0003924">
    <property type="term" value="F:GTPase activity"/>
    <property type="evidence" value="ECO:0007669"/>
    <property type="project" value="InterPro"/>
</dbReference>
<evidence type="ECO:0000313" key="7">
    <source>
        <dbReference type="Proteomes" id="UP000095280"/>
    </source>
</evidence>
<accession>A0A1I8INX7</accession>
<dbReference type="PANTHER" id="PTHR11564:SF5">
    <property type="entry name" value="SIGNAL RECOGNITION PARTICLE SUBUNIT SRP54"/>
    <property type="match status" value="1"/>
</dbReference>
<comment type="catalytic activity">
    <reaction evidence="5">
        <text>GTP + H2O = GDP + phosphate + H(+)</text>
        <dbReference type="Rhea" id="RHEA:19669"/>
        <dbReference type="ChEBI" id="CHEBI:15377"/>
        <dbReference type="ChEBI" id="CHEBI:15378"/>
        <dbReference type="ChEBI" id="CHEBI:37565"/>
        <dbReference type="ChEBI" id="CHEBI:43474"/>
        <dbReference type="ChEBI" id="CHEBI:58189"/>
        <dbReference type="EC" id="3.6.5.4"/>
    </reaction>
    <physiologicalReaction direction="left-to-right" evidence="5">
        <dbReference type="Rhea" id="RHEA:19670"/>
    </physiologicalReaction>
</comment>
<keyword evidence="7" id="KW-1185">Reference proteome</keyword>
<dbReference type="WBParaSite" id="maker-uti_cns_0014529-snap-gene-0.4-mRNA-1">
    <property type="protein sequence ID" value="maker-uti_cns_0014529-snap-gene-0.4-mRNA-1"/>
    <property type="gene ID" value="maker-uti_cns_0014529-snap-gene-0.4"/>
</dbReference>
<dbReference type="Gene3D" id="3.40.50.300">
    <property type="entry name" value="P-loop containing nucleotide triphosphate hydrolases"/>
    <property type="match status" value="1"/>
</dbReference>